<dbReference type="AlphaFoldDB" id="A0AA87Z9H6"/>
<gene>
    <name evidence="1" type="ORF">TIFTF001_002800</name>
</gene>
<proteinExistence type="predicted"/>
<evidence type="ECO:0000313" key="1">
    <source>
        <dbReference type="EMBL" id="GMN30452.1"/>
    </source>
</evidence>
<organism evidence="1 2">
    <name type="scientific">Ficus carica</name>
    <name type="common">Common fig</name>
    <dbReference type="NCBI Taxonomy" id="3494"/>
    <lineage>
        <taxon>Eukaryota</taxon>
        <taxon>Viridiplantae</taxon>
        <taxon>Streptophyta</taxon>
        <taxon>Embryophyta</taxon>
        <taxon>Tracheophyta</taxon>
        <taxon>Spermatophyta</taxon>
        <taxon>Magnoliopsida</taxon>
        <taxon>eudicotyledons</taxon>
        <taxon>Gunneridae</taxon>
        <taxon>Pentapetalae</taxon>
        <taxon>rosids</taxon>
        <taxon>fabids</taxon>
        <taxon>Rosales</taxon>
        <taxon>Moraceae</taxon>
        <taxon>Ficeae</taxon>
        <taxon>Ficus</taxon>
    </lineage>
</organism>
<evidence type="ECO:0000313" key="2">
    <source>
        <dbReference type="Proteomes" id="UP001187192"/>
    </source>
</evidence>
<protein>
    <submittedName>
        <fullName evidence="1">Uncharacterized protein</fullName>
    </submittedName>
</protein>
<dbReference type="Proteomes" id="UP001187192">
    <property type="component" value="Unassembled WGS sequence"/>
</dbReference>
<comment type="caution">
    <text evidence="1">The sequence shown here is derived from an EMBL/GenBank/DDBJ whole genome shotgun (WGS) entry which is preliminary data.</text>
</comment>
<dbReference type="EMBL" id="BTGU01000003">
    <property type="protein sequence ID" value="GMN30452.1"/>
    <property type="molecule type" value="Genomic_DNA"/>
</dbReference>
<reference evidence="1" key="1">
    <citation type="submission" date="2023-07" db="EMBL/GenBank/DDBJ databases">
        <title>draft genome sequence of fig (Ficus carica).</title>
        <authorList>
            <person name="Takahashi T."/>
            <person name="Nishimura K."/>
        </authorList>
    </citation>
    <scope>NUCLEOTIDE SEQUENCE</scope>
</reference>
<sequence>MDKARSKRPLEENVDIPANIDLEENDAEEDELASVIRHLREEHERL</sequence>
<keyword evidence="2" id="KW-1185">Reference proteome</keyword>
<accession>A0AA87Z9H6</accession>
<name>A0AA87Z9H6_FICCA</name>